<dbReference type="GO" id="GO:1990904">
    <property type="term" value="C:ribonucleoprotein complex"/>
    <property type="evidence" value="ECO:0007669"/>
    <property type="project" value="TreeGrafter"/>
</dbReference>
<evidence type="ECO:0008006" key="5">
    <source>
        <dbReference type="Google" id="ProtNLM"/>
    </source>
</evidence>
<protein>
    <recommendedName>
        <fullName evidence="5">Nuclear segregation protein</fullName>
    </recommendedName>
</protein>
<dbReference type="GO" id="GO:0008298">
    <property type="term" value="P:intracellular mRNA localization"/>
    <property type="evidence" value="ECO:0007669"/>
    <property type="project" value="TreeGrafter"/>
</dbReference>
<gene>
    <name evidence="3" type="ORF">POLS_LOCUS8857</name>
</gene>
<dbReference type="PANTHER" id="PTHR31027">
    <property type="entry name" value="NUCLEAR SEGREGATION PROTEIN BFR1"/>
    <property type="match status" value="1"/>
</dbReference>
<evidence type="ECO:0000313" key="3">
    <source>
        <dbReference type="EMBL" id="CAG8254629.1"/>
    </source>
</evidence>
<feature type="region of interest" description="Disordered" evidence="2">
    <location>
        <begin position="437"/>
        <end position="581"/>
    </location>
</feature>
<evidence type="ECO:0000313" key="4">
    <source>
        <dbReference type="Proteomes" id="UP001153618"/>
    </source>
</evidence>
<sequence length="607" mass="67768">MAATDAERVKPTKPDEAAYKANLAEAEKQHTAAQEKLNQIKSKLDNAKPNNKDSPASKRQQELRSELSSIRQKQSGFKSGRTSTQEKINALDANLKARIAEQNANRGRLSFKSVEEVDKEIARLEKSVDSGTLRLVDERKALTEVSNLRKQRKSFAGLEDAQQGINDIKAQIAELRKTLDNPEAKALSDKYNEIQKELDAIKAEQDGVFKNLNALRDERTKLRNDQQEKYTAIRTLKDEYFKGRRAYKEYEDEAWRVRRERQKAERDAFEREKRKKVADKKLEEASQLAYTDEILTAQGLIRHFDPAYNFSALGLDEKKDEGSNFRAGVGRTVEAAEIKGMKVVRKDDEEDYFVGSGGKKGKKGGKKAPAAAESKFNMNVGIIEDFAKVKIDPPMNQSDVPAAVEKLAAKITEWKKNQASKTEENIKKAKEEITRLEEEEANISQTNGRATDAAKKPAQENGAPTAEAELAQEQDAVADTRRHPHSTMSYNKPTSPPPSYPAPVHDAGPYYPNSPPPQGPSPGAANDYYGGQPQQGYYPQQGQGYGQQQGYYPQQQQPMYYPPQQQGYPPQQQYYNDRGNHSSSSGGGICAGIMAAFACCCCLDILF</sequence>
<reference evidence="3" key="1">
    <citation type="submission" date="2021-07" db="EMBL/GenBank/DDBJ databases">
        <authorList>
            <person name="Branca A.L. A."/>
        </authorList>
    </citation>
    <scope>NUCLEOTIDE SEQUENCE</scope>
</reference>
<dbReference type="GO" id="GO:0003729">
    <property type="term" value="F:mRNA binding"/>
    <property type="evidence" value="ECO:0007669"/>
    <property type="project" value="TreeGrafter"/>
</dbReference>
<feature type="compositionally biased region" description="Basic and acidic residues" evidence="2">
    <location>
        <begin position="55"/>
        <end position="65"/>
    </location>
</feature>
<feature type="coiled-coil region" evidence="1">
    <location>
        <begin position="158"/>
        <end position="204"/>
    </location>
</feature>
<organism evidence="3 4">
    <name type="scientific">Penicillium olsonii</name>
    <dbReference type="NCBI Taxonomy" id="99116"/>
    <lineage>
        <taxon>Eukaryota</taxon>
        <taxon>Fungi</taxon>
        <taxon>Dikarya</taxon>
        <taxon>Ascomycota</taxon>
        <taxon>Pezizomycotina</taxon>
        <taxon>Eurotiomycetes</taxon>
        <taxon>Eurotiomycetidae</taxon>
        <taxon>Eurotiales</taxon>
        <taxon>Aspergillaceae</taxon>
        <taxon>Penicillium</taxon>
    </lineage>
</organism>
<proteinExistence type="predicted"/>
<evidence type="ECO:0000256" key="2">
    <source>
        <dbReference type="SAM" id="MobiDB-lite"/>
    </source>
</evidence>
<feature type="compositionally biased region" description="Polar residues" evidence="2">
    <location>
        <begin position="66"/>
        <end position="85"/>
    </location>
</feature>
<dbReference type="AlphaFoldDB" id="A0A9W4I782"/>
<keyword evidence="1" id="KW-0175">Coiled coil</keyword>
<accession>A0A9W4I782</accession>
<dbReference type="EMBL" id="CAJVOS010000071">
    <property type="protein sequence ID" value="CAG8254629.1"/>
    <property type="molecule type" value="Genomic_DNA"/>
</dbReference>
<dbReference type="GO" id="GO:0005783">
    <property type="term" value="C:endoplasmic reticulum"/>
    <property type="evidence" value="ECO:0007669"/>
    <property type="project" value="TreeGrafter"/>
</dbReference>
<comment type="caution">
    <text evidence="3">The sequence shown here is derived from an EMBL/GenBank/DDBJ whole genome shotgun (WGS) entry which is preliminary data.</text>
</comment>
<name>A0A9W4I782_PENOL</name>
<feature type="region of interest" description="Disordered" evidence="2">
    <location>
        <begin position="24"/>
        <end position="85"/>
    </location>
</feature>
<dbReference type="InterPro" id="IPR039604">
    <property type="entry name" value="Bfr1"/>
</dbReference>
<dbReference type="OrthoDB" id="2195113at2759"/>
<evidence type="ECO:0000256" key="1">
    <source>
        <dbReference type="SAM" id="Coils"/>
    </source>
</evidence>
<dbReference type="Proteomes" id="UP001153618">
    <property type="component" value="Unassembled WGS sequence"/>
</dbReference>
<dbReference type="GO" id="GO:0042175">
    <property type="term" value="C:nuclear outer membrane-endoplasmic reticulum membrane network"/>
    <property type="evidence" value="ECO:0007669"/>
    <property type="project" value="TreeGrafter"/>
</dbReference>
<dbReference type="PANTHER" id="PTHR31027:SF2">
    <property type="entry name" value="LEBERCILIN DOMAIN-CONTAINING PROTEIN"/>
    <property type="match status" value="1"/>
</dbReference>
<feature type="compositionally biased region" description="Low complexity" evidence="2">
    <location>
        <begin position="521"/>
        <end position="575"/>
    </location>
</feature>
<keyword evidence="4" id="KW-1185">Reference proteome</keyword>